<dbReference type="InterPro" id="IPR019821">
    <property type="entry name" value="Kinesin_motor_CS"/>
</dbReference>
<dbReference type="GO" id="GO:0005524">
    <property type="term" value="F:ATP binding"/>
    <property type="evidence" value="ECO:0007669"/>
    <property type="project" value="UniProtKB-UniRule"/>
</dbReference>
<evidence type="ECO:0000256" key="5">
    <source>
        <dbReference type="ARBA" id="ARBA00023175"/>
    </source>
</evidence>
<feature type="region of interest" description="Disordered" evidence="9">
    <location>
        <begin position="1066"/>
        <end position="1085"/>
    </location>
</feature>
<evidence type="ECO:0000313" key="12">
    <source>
        <dbReference type="Proteomes" id="UP001519460"/>
    </source>
</evidence>
<dbReference type="PROSITE" id="PS00411">
    <property type="entry name" value="KINESIN_MOTOR_1"/>
    <property type="match status" value="1"/>
</dbReference>
<feature type="region of interest" description="Disordered" evidence="9">
    <location>
        <begin position="2179"/>
        <end position="2371"/>
    </location>
</feature>
<feature type="compositionally biased region" description="Polar residues" evidence="9">
    <location>
        <begin position="1186"/>
        <end position="1196"/>
    </location>
</feature>
<dbReference type="SMART" id="SM00129">
    <property type="entry name" value="KISc"/>
    <property type="match status" value="1"/>
</dbReference>
<feature type="compositionally biased region" description="Basic and acidic residues" evidence="9">
    <location>
        <begin position="1316"/>
        <end position="1326"/>
    </location>
</feature>
<feature type="coiled-coil region" evidence="8">
    <location>
        <begin position="2143"/>
        <end position="2170"/>
    </location>
</feature>
<accession>A0ABD0KWG7</accession>
<dbReference type="InterPro" id="IPR027417">
    <property type="entry name" value="P-loop_NTPase"/>
</dbReference>
<sequence length="2371" mass="266395">MADTDQIKVVIRVRPLSQREQQNGLDARWSVQDERMISQKDQANLPPYVFDQIFDRDCSTWDLYGSIIAPLVEAAMNGYHGTVFAYGQSGSGKTHTMSGSKLEPGIIGLAMQDIFDFIEQKPSHEFLMRASYMEIYNEKIYDLLGNDDTKTLKLQETPDHQISVVGLDETLVNSCEQVFMVIKNGDAKRTVAETKQNDRSSRSHCIFRIIIESRKRGETDAAVMVSHLNFVDLAGSEKAGENSGDRFKEGCAINKSLFCLSQVISKLSEGVGNQFIPYRDSKLTRILQNALGGNSKTAIICTMNPTTIEESHSTLKFATRAKTIKNKPHVNEVLSEAAMLKKYRNEISRLTKLVNEIGVQDIQMANEDLKKQLEDKQELIKQLTQQIVVSSSLTDNPVIQKKKQRRETWFPSLSSMLDQRKITIREETVLDLATADDLEAFDLPRTAISFSLNNNESRAKSFLRLSEGNEQEESDNKALSVSPTLLGTEQGGPLGGAPDYSETVEKMEYEQRLLMEEVENLKTLLWHAEEQNERLNQKVQHLCDKRYDISLREWEVLEAERHMLQEEKTRLQEKLMQRVKEVEDLQRALAGQEPYITRLEQQLEAQMGAGNGQLGSGSKRRSGIPVPVKQEDSNDSLHSEKASTQKTVEMADVTTSTEDLPQPSESTHVSIRIMVDAETVTETERPGQTEAGPVESSQQEKVTVDAETLTEVPYPDASSNLNQLPGGGDGAQKQTCDADAQTEEAASESFNLSLSQEGNGTIFESTPVKKTPARLEASGRTATPVLEGAEGLAARLRELEQELEQQNKESQQLKEMLNQANSEIVRYKQALQVLENADAERMEEVAQIPKLKALLARRDMEIQRLETRNERLMEEVGHQSFNNSGLSSSFSETPRRSVMLAEREAEVWHLKERMVRQAQSLEDLQHENYRLEDLVIDLRAKLTEQNHSLQVAKARASVSASLSSVDLEMSVKQEDEEEVETFEQRAVNKVELESLQRKIANQESQITRLEAMLQERDEDIEILFEKNVLVPKDVAEARIKEFEDMKQQLEQLEEQVSSREAEVKKLRMSEAGQKQRGTSHGEDSSFQEQLVLEKMALEETLQEKVQELEDLVTKHKDLELKLDERRNMVNKLKQEQENLTEKLSAAHQELAALKQANSQGSDSDSTVVGKAQEQESLTELAALKQAHSQGSDSDSTVIDRAQEQESLTDLLNVAQEDVAALKDDQGQGLDNQEMITSSTSQAGDEMKEMHEVPDVPVSDNVHQKPDAAAQSTDFSTEQQELVDSLKKREQELLQLLKQKELEINSMREVLKSQARKPSEAHVKETEQQEEEEKDAGERVDVSIKMSLSHEKDVCIKEQYTEDVTSSAATDHSLQVLAEEKVVLELKLQNLTIIAEEKAALEAKVQELSSLIDEKNSVIATLENQLKEKAADRPQTETSESEAPAPAAEEGSADLEVTLAKLAASEEARDSLEKRLSELEGITEEKEAATCKILELEAKLSQLTAAEEAATDLQEKLEEMAAISAEKKNMEEEVQALSSEIETLQTSLKQVQEEREGLAKEIESVKSLLEQTKAEKDKLSEELESQKSDLEHAREAAEEMKAELTWQTQTSDELHAKLEDLEQQKQKIEADAEEQITKLTQESEELIQEIEKTNQLLESSEQCQRVMEETLENHKKNNEALELSNEKLAAERDAFELREEAAQKQNLKLKQRTEQLESRVAVLERQLENAEQSKQLLESVLEENETAQQVDQKLSQELQESQAEVLDLQATLSKLQPALERQEVQVNKLAEAKVQLEEERDQLKETLAKLEAEKEKLLADVMNRMKKAETLEKEVLSLRGVVEEKAALQEKLDKCLKEAVTLKSQMKALQQQVEADSTKMTQLEEERDHMLSEKVRLSVHLKQQEEDTRRELTEEREQLRHALEEVQQRASLAEKESCTLREKALQQSVQIEELKKDLETARAQVSSSVSSQPAPGETVPVIEFKKMKFMLKNKIRDLNAELDKVKESARCKDQYMKELMQKLEAYEDPESPANKEKEIENLTNSLKRKDLELSYIQSQHKKELEALTKQLSNAQEMITYKESSIAKLKGEIRRIRSEEVSFCAPPAPKPQPAAQAAPTQSSSGQAAEERVISSHSGIIDRYTVTLLEADKYKLQKELRKTQDRLKKTEAELHLTKVALSKATGGGEMPAQPLSSVSEDSTKSCEKRSSAMRQVSPRSRDDSGETRLSMDSVPRGSQRPQLSPLGSPVDGVVPSQSNGQSGVESLGDSSSVFTNSVPMGGSSVDCKRERLQLPSASDKENLPLTPEALTSPPHSASKPGSIPDAGAEAESPLNIEPEFWKKPVMPPRLRAPYRSLSSRPLGLKPAAGECKQQ</sequence>
<keyword evidence="6" id="KW-0206">Cytoskeleton</keyword>
<dbReference type="GO" id="GO:0003774">
    <property type="term" value="F:cytoskeletal motor activity"/>
    <property type="evidence" value="ECO:0007669"/>
    <property type="project" value="UniProtKB-UniRule"/>
</dbReference>
<dbReference type="EMBL" id="JACVVK020000117">
    <property type="protein sequence ID" value="KAK7491244.1"/>
    <property type="molecule type" value="Genomic_DNA"/>
</dbReference>
<evidence type="ECO:0000256" key="7">
    <source>
        <dbReference type="PROSITE-ProRule" id="PRU00283"/>
    </source>
</evidence>
<feature type="coiled-coil region" evidence="8">
    <location>
        <begin position="786"/>
        <end position="875"/>
    </location>
</feature>
<dbReference type="PANTHER" id="PTHR47968:SF75">
    <property type="entry name" value="CENTROMERE-ASSOCIATED PROTEIN E"/>
    <property type="match status" value="1"/>
</dbReference>
<comment type="subcellular location">
    <subcellularLocation>
        <location evidence="1">Cytoplasm</location>
        <location evidence="1">Cytoskeleton</location>
    </subcellularLocation>
</comment>
<feature type="compositionally biased region" description="Basic and acidic residues" evidence="9">
    <location>
        <begin position="629"/>
        <end position="643"/>
    </location>
</feature>
<feature type="region of interest" description="Disordered" evidence="9">
    <location>
        <begin position="1311"/>
        <end position="1338"/>
    </location>
</feature>
<feature type="coiled-coil region" evidence="8">
    <location>
        <begin position="340"/>
        <end position="386"/>
    </location>
</feature>
<dbReference type="InterPro" id="IPR036961">
    <property type="entry name" value="Kinesin_motor_dom_sf"/>
</dbReference>
<feature type="compositionally biased region" description="Basic and acidic residues" evidence="9">
    <location>
        <begin position="1244"/>
        <end position="1253"/>
    </location>
</feature>
<feature type="region of interest" description="Disordered" evidence="9">
    <location>
        <begin position="1426"/>
        <end position="1453"/>
    </location>
</feature>
<feature type="compositionally biased region" description="Low complexity" evidence="9">
    <location>
        <begin position="2111"/>
        <end position="2125"/>
    </location>
</feature>
<reference evidence="11 12" key="1">
    <citation type="journal article" date="2023" name="Sci. Data">
        <title>Genome assembly of the Korean intertidal mud-creeper Batillaria attramentaria.</title>
        <authorList>
            <person name="Patra A.K."/>
            <person name="Ho P.T."/>
            <person name="Jun S."/>
            <person name="Lee S.J."/>
            <person name="Kim Y."/>
            <person name="Won Y.J."/>
        </authorList>
    </citation>
    <scope>NUCLEOTIDE SEQUENCE [LARGE SCALE GENOMIC DNA]</scope>
    <source>
        <strain evidence="11">Wonlab-2016</strain>
    </source>
</reference>
<gene>
    <name evidence="11" type="ORF">BaRGS_00017515</name>
</gene>
<feature type="region of interest" description="Disordered" evidence="9">
    <location>
        <begin position="1178"/>
        <end position="1203"/>
    </location>
</feature>
<feature type="region of interest" description="Disordered" evidence="9">
    <location>
        <begin position="609"/>
        <end position="746"/>
    </location>
</feature>
<keyword evidence="2 7" id="KW-0547">Nucleotide-binding</keyword>
<evidence type="ECO:0000256" key="4">
    <source>
        <dbReference type="ARBA" id="ARBA00023054"/>
    </source>
</evidence>
<feature type="domain" description="Kinesin motor" evidence="10">
    <location>
        <begin position="6"/>
        <end position="324"/>
    </location>
</feature>
<evidence type="ECO:0000256" key="2">
    <source>
        <dbReference type="ARBA" id="ARBA00022741"/>
    </source>
</evidence>
<feature type="compositionally biased region" description="Low complexity" evidence="9">
    <location>
        <begin position="1435"/>
        <end position="1449"/>
    </location>
</feature>
<comment type="caution">
    <text evidence="11">The sequence shown here is derived from an EMBL/GenBank/DDBJ whole genome shotgun (WGS) entry which is preliminary data.</text>
</comment>
<evidence type="ECO:0000256" key="6">
    <source>
        <dbReference type="ARBA" id="ARBA00023212"/>
    </source>
</evidence>
<feature type="compositionally biased region" description="Polar residues" evidence="9">
    <location>
        <begin position="2252"/>
        <end position="2275"/>
    </location>
</feature>
<dbReference type="GO" id="GO:0005856">
    <property type="term" value="C:cytoskeleton"/>
    <property type="evidence" value="ECO:0007669"/>
    <property type="project" value="UniProtKB-SubCell"/>
</dbReference>
<dbReference type="Proteomes" id="UP001519460">
    <property type="component" value="Unassembled WGS sequence"/>
</dbReference>
<feature type="coiled-coil region" evidence="8">
    <location>
        <begin position="504"/>
        <end position="588"/>
    </location>
</feature>
<feature type="region of interest" description="Disordered" evidence="9">
    <location>
        <begin position="1568"/>
        <end position="1599"/>
    </location>
</feature>
<feature type="binding site" evidence="7">
    <location>
        <begin position="87"/>
        <end position="94"/>
    </location>
    <ligand>
        <name>ATP</name>
        <dbReference type="ChEBI" id="CHEBI:30616"/>
    </ligand>
</feature>
<evidence type="ECO:0000313" key="11">
    <source>
        <dbReference type="EMBL" id="KAK7491244.1"/>
    </source>
</evidence>
<organism evidence="11 12">
    <name type="scientific">Batillaria attramentaria</name>
    <dbReference type="NCBI Taxonomy" id="370345"/>
    <lineage>
        <taxon>Eukaryota</taxon>
        <taxon>Metazoa</taxon>
        <taxon>Spiralia</taxon>
        <taxon>Lophotrochozoa</taxon>
        <taxon>Mollusca</taxon>
        <taxon>Gastropoda</taxon>
        <taxon>Caenogastropoda</taxon>
        <taxon>Sorbeoconcha</taxon>
        <taxon>Cerithioidea</taxon>
        <taxon>Batillariidae</taxon>
        <taxon>Batillaria</taxon>
    </lineage>
</organism>
<dbReference type="PROSITE" id="PS50067">
    <property type="entry name" value="KINESIN_MOTOR_2"/>
    <property type="match status" value="1"/>
</dbReference>
<comment type="similarity">
    <text evidence="7">Belongs to the TRAFAC class myosin-kinesin ATPase superfamily. Kinesin family.</text>
</comment>
<dbReference type="PRINTS" id="PR00380">
    <property type="entry name" value="KINESINHEAVY"/>
</dbReference>
<keyword evidence="5 7" id="KW-0505">Motor protein</keyword>
<dbReference type="PANTHER" id="PTHR47968">
    <property type="entry name" value="CENTROMERE PROTEIN E"/>
    <property type="match status" value="1"/>
</dbReference>
<evidence type="ECO:0000256" key="1">
    <source>
        <dbReference type="ARBA" id="ARBA00004245"/>
    </source>
</evidence>
<proteinExistence type="inferred from homology"/>
<feature type="compositionally biased region" description="Basic and acidic residues" evidence="9">
    <location>
        <begin position="2198"/>
        <end position="2207"/>
    </location>
</feature>
<keyword evidence="12" id="KW-1185">Reference proteome</keyword>
<evidence type="ECO:0000256" key="9">
    <source>
        <dbReference type="SAM" id="MobiDB-lite"/>
    </source>
</evidence>
<protein>
    <recommendedName>
        <fullName evidence="10">Kinesin motor domain-containing protein</fullName>
    </recommendedName>
</protein>
<dbReference type="SUPFAM" id="SSF52540">
    <property type="entry name" value="P-loop containing nucleoside triphosphate hydrolases"/>
    <property type="match status" value="1"/>
</dbReference>
<keyword evidence="4 8" id="KW-0175">Coiled coil</keyword>
<dbReference type="InterPro" id="IPR001752">
    <property type="entry name" value="Kinesin_motor_dom"/>
</dbReference>
<evidence type="ECO:0000256" key="3">
    <source>
        <dbReference type="ARBA" id="ARBA00022840"/>
    </source>
</evidence>
<dbReference type="InterPro" id="IPR027640">
    <property type="entry name" value="Kinesin-like_fam"/>
</dbReference>
<feature type="region of interest" description="Disordered" evidence="9">
    <location>
        <begin position="2101"/>
        <end position="2131"/>
    </location>
</feature>
<evidence type="ECO:0000259" key="10">
    <source>
        <dbReference type="PROSITE" id="PS50067"/>
    </source>
</evidence>
<evidence type="ECO:0000256" key="8">
    <source>
        <dbReference type="SAM" id="Coils"/>
    </source>
</evidence>
<name>A0ABD0KWG7_9CAEN</name>
<feature type="compositionally biased region" description="Polar residues" evidence="9">
    <location>
        <begin position="1228"/>
        <end position="1242"/>
    </location>
</feature>
<dbReference type="Gene3D" id="3.40.850.10">
    <property type="entry name" value="Kinesin motor domain"/>
    <property type="match status" value="1"/>
</dbReference>
<feature type="compositionally biased region" description="Polar residues" evidence="9">
    <location>
        <begin position="644"/>
        <end position="669"/>
    </location>
</feature>
<feature type="compositionally biased region" description="Basic and acidic residues" evidence="9">
    <location>
        <begin position="1571"/>
        <end position="1599"/>
    </location>
</feature>
<dbReference type="Pfam" id="PF00225">
    <property type="entry name" value="Kinesin"/>
    <property type="match status" value="1"/>
</dbReference>
<feature type="compositionally biased region" description="Basic and acidic residues" evidence="9">
    <location>
        <begin position="2283"/>
        <end position="2299"/>
    </location>
</feature>
<keyword evidence="3 7" id="KW-0067">ATP-binding</keyword>
<feature type="compositionally biased region" description="Polar residues" evidence="9">
    <location>
        <begin position="1155"/>
        <end position="1166"/>
    </location>
</feature>
<feature type="region of interest" description="Disordered" evidence="9">
    <location>
        <begin position="1154"/>
        <end position="1173"/>
    </location>
</feature>
<dbReference type="FunFam" id="3.40.850.10:FF:000177">
    <property type="entry name" value="Kinesin-like protein"/>
    <property type="match status" value="1"/>
</dbReference>
<keyword evidence="6" id="KW-0963">Cytoplasm</keyword>
<feature type="region of interest" description="Disordered" evidence="9">
    <location>
        <begin position="1222"/>
        <end position="1274"/>
    </location>
</feature>